<dbReference type="PANTHER" id="PTHR43304">
    <property type="entry name" value="PHYTOCHROME-LIKE PROTEIN CPH1"/>
    <property type="match status" value="1"/>
</dbReference>
<dbReference type="EC" id="2.7.13.3" evidence="2"/>
<dbReference type="SMART" id="SM00388">
    <property type="entry name" value="HisKA"/>
    <property type="match status" value="1"/>
</dbReference>
<evidence type="ECO:0000256" key="3">
    <source>
        <dbReference type="ARBA" id="ARBA00022553"/>
    </source>
</evidence>
<dbReference type="InterPro" id="IPR005467">
    <property type="entry name" value="His_kinase_dom"/>
</dbReference>
<dbReference type="GO" id="GO:0000155">
    <property type="term" value="F:phosphorelay sensor kinase activity"/>
    <property type="evidence" value="ECO:0007669"/>
    <property type="project" value="InterPro"/>
</dbReference>
<dbReference type="InterPro" id="IPR003661">
    <property type="entry name" value="HisK_dim/P_dom"/>
</dbReference>
<dbReference type="InterPro" id="IPR036890">
    <property type="entry name" value="HATPase_C_sf"/>
</dbReference>
<proteinExistence type="predicted"/>
<organism evidence="9 10">
    <name type="scientific">Winogradskyella epiphytica</name>
    <dbReference type="NCBI Taxonomy" id="262005"/>
    <lineage>
        <taxon>Bacteria</taxon>
        <taxon>Pseudomonadati</taxon>
        <taxon>Bacteroidota</taxon>
        <taxon>Flavobacteriia</taxon>
        <taxon>Flavobacteriales</taxon>
        <taxon>Flavobacteriaceae</taxon>
        <taxon>Winogradskyella</taxon>
    </lineage>
</organism>
<accession>A0A2V4XWC5</accession>
<evidence type="ECO:0000256" key="1">
    <source>
        <dbReference type="ARBA" id="ARBA00000085"/>
    </source>
</evidence>
<protein>
    <recommendedName>
        <fullName evidence="2">histidine kinase</fullName>
        <ecNumber evidence="2">2.7.13.3</ecNumber>
    </recommendedName>
</protein>
<evidence type="ECO:0000313" key="9">
    <source>
        <dbReference type="EMBL" id="PYE79629.1"/>
    </source>
</evidence>
<dbReference type="SMART" id="SM00387">
    <property type="entry name" value="HATPase_c"/>
    <property type="match status" value="1"/>
</dbReference>
<dbReference type="SUPFAM" id="SSF55874">
    <property type="entry name" value="ATPase domain of HSP90 chaperone/DNA topoisomerase II/histidine kinase"/>
    <property type="match status" value="1"/>
</dbReference>
<dbReference type="EMBL" id="QJTD01000009">
    <property type="protein sequence ID" value="PYE79629.1"/>
    <property type="molecule type" value="Genomic_DNA"/>
</dbReference>
<evidence type="ECO:0000256" key="2">
    <source>
        <dbReference type="ARBA" id="ARBA00012438"/>
    </source>
</evidence>
<reference evidence="9 10" key="1">
    <citation type="submission" date="2018-06" db="EMBL/GenBank/DDBJ databases">
        <title>Genomic Encyclopedia of Type Strains, Phase III (KMG-III): the genomes of soil and plant-associated and newly described type strains.</title>
        <authorList>
            <person name="Whitman W."/>
        </authorList>
    </citation>
    <scope>NUCLEOTIDE SEQUENCE [LARGE SCALE GENOMIC DNA]</scope>
    <source>
        <strain evidence="9 10">CECT 7945</strain>
    </source>
</reference>
<dbReference type="SUPFAM" id="SSF47384">
    <property type="entry name" value="Homodimeric domain of signal transducing histidine kinase"/>
    <property type="match status" value="1"/>
</dbReference>
<keyword evidence="7" id="KW-1133">Transmembrane helix</keyword>
<evidence type="ECO:0000256" key="5">
    <source>
        <dbReference type="ARBA" id="ARBA00022777"/>
    </source>
</evidence>
<evidence type="ECO:0000313" key="10">
    <source>
        <dbReference type="Proteomes" id="UP000248054"/>
    </source>
</evidence>
<evidence type="ECO:0000256" key="7">
    <source>
        <dbReference type="SAM" id="Phobius"/>
    </source>
</evidence>
<keyword evidence="10" id="KW-1185">Reference proteome</keyword>
<comment type="catalytic activity">
    <reaction evidence="1">
        <text>ATP + protein L-histidine = ADP + protein N-phospho-L-histidine.</text>
        <dbReference type="EC" id="2.7.13.3"/>
    </reaction>
</comment>
<dbReference type="Gene3D" id="3.30.565.10">
    <property type="entry name" value="Histidine kinase-like ATPase, C-terminal domain"/>
    <property type="match status" value="1"/>
</dbReference>
<evidence type="ECO:0000256" key="6">
    <source>
        <dbReference type="SAM" id="Coils"/>
    </source>
</evidence>
<dbReference type="PROSITE" id="PS50109">
    <property type="entry name" value="HIS_KIN"/>
    <property type="match status" value="1"/>
</dbReference>
<dbReference type="Gene3D" id="3.30.450.20">
    <property type="entry name" value="PAS domain"/>
    <property type="match status" value="1"/>
</dbReference>
<dbReference type="InterPro" id="IPR052162">
    <property type="entry name" value="Sensor_kinase/Photoreceptor"/>
</dbReference>
<keyword evidence="4" id="KW-0808">Transferase</keyword>
<dbReference type="CDD" id="cd00130">
    <property type="entry name" value="PAS"/>
    <property type="match status" value="1"/>
</dbReference>
<sequence>MNLTPNNYLKAAFGIGLFIILCIGGFTYKHIQSLSESSKTVKSTYSVSSELAKILSNLKQAESGHRGFLLTSDSIFLDPYFSGVTQLKENLGRLDTLVPENTDQRKNLKKLKSDIEKRFSIFKRSFGLVDDKLILSEDLLYVLHEGKMSMDQIRKDLVNMQDLESRLMAESQVKNEKAMDLTPLMFFGILILTLILLLLAYAKMNKDLMELKDTNDDLVVFKKLTQQAEKISHSGTWIWYVEEDEFYYSDNLFNLLGVEPNSFEPSLEKFIGFVHVDDREGLGQQINKMIKEEDLPLVTFRIVQPDGTIKHLKAFGKLIENAFEEKQLIGVTVDATEEYENFKLIEQRNQELERNNKELSAFNYVTSHDLQEPLRKIQTFISRLEVKDKDNLSEAGNICVEKIKSASARMRLLIDDLLQYSRTNKTESDFSETNMNMLLESAKQELIDSIEEKEAVITSQNLPTMDVISFQIQQLFINIIGNSLKYSREGVPPKIDIKHEEVISSEVEELKDSFIKHYHKISIKDNGIGFEQTYAKKIFVLFNRLHGKTEYSGTGIGLAICKKIVDNHNGVILAEGIPNVGAKFIIYLPYLK</sequence>
<dbReference type="SUPFAM" id="SSF55785">
    <property type="entry name" value="PYP-like sensor domain (PAS domain)"/>
    <property type="match status" value="1"/>
</dbReference>
<dbReference type="PRINTS" id="PR00344">
    <property type="entry name" value="BCTRLSENSOR"/>
</dbReference>
<dbReference type="InterPro" id="IPR007891">
    <property type="entry name" value="CHASE3"/>
</dbReference>
<dbReference type="CDD" id="cd19410">
    <property type="entry name" value="HK9-like_sensor"/>
    <property type="match status" value="1"/>
</dbReference>
<feature type="transmembrane region" description="Helical" evidence="7">
    <location>
        <begin position="12"/>
        <end position="31"/>
    </location>
</feature>
<dbReference type="InterPro" id="IPR013655">
    <property type="entry name" value="PAS_fold_3"/>
</dbReference>
<dbReference type="Proteomes" id="UP000248054">
    <property type="component" value="Unassembled WGS sequence"/>
</dbReference>
<dbReference type="Pfam" id="PF00512">
    <property type="entry name" value="HisKA"/>
    <property type="match status" value="1"/>
</dbReference>
<dbReference type="OrthoDB" id="9124519at2"/>
<dbReference type="InterPro" id="IPR000014">
    <property type="entry name" value="PAS"/>
</dbReference>
<dbReference type="RefSeq" id="WP_110476450.1">
    <property type="nucleotide sequence ID" value="NZ_BMWQ01000010.1"/>
</dbReference>
<dbReference type="InterPro" id="IPR004358">
    <property type="entry name" value="Sig_transdc_His_kin-like_C"/>
</dbReference>
<dbReference type="PANTHER" id="PTHR43304:SF1">
    <property type="entry name" value="PAC DOMAIN-CONTAINING PROTEIN"/>
    <property type="match status" value="1"/>
</dbReference>
<dbReference type="InterPro" id="IPR036097">
    <property type="entry name" value="HisK_dim/P_sf"/>
</dbReference>
<feature type="transmembrane region" description="Helical" evidence="7">
    <location>
        <begin position="184"/>
        <end position="202"/>
    </location>
</feature>
<gene>
    <name evidence="9" type="ORF">DFQ11_10914</name>
</gene>
<evidence type="ECO:0000259" key="8">
    <source>
        <dbReference type="PROSITE" id="PS50109"/>
    </source>
</evidence>
<name>A0A2V4XWC5_9FLAO</name>
<keyword evidence="7" id="KW-0812">Transmembrane</keyword>
<dbReference type="CDD" id="cd00082">
    <property type="entry name" value="HisKA"/>
    <property type="match status" value="1"/>
</dbReference>
<keyword evidence="6" id="KW-0175">Coiled coil</keyword>
<dbReference type="Pfam" id="PF08447">
    <property type="entry name" value="PAS_3"/>
    <property type="match status" value="1"/>
</dbReference>
<dbReference type="InterPro" id="IPR035965">
    <property type="entry name" value="PAS-like_dom_sf"/>
</dbReference>
<keyword evidence="7" id="KW-0472">Membrane</keyword>
<keyword evidence="5" id="KW-0418">Kinase</keyword>
<dbReference type="Gene3D" id="1.10.287.130">
    <property type="match status" value="1"/>
</dbReference>
<dbReference type="InterPro" id="IPR003594">
    <property type="entry name" value="HATPase_dom"/>
</dbReference>
<feature type="domain" description="Histidine kinase" evidence="8">
    <location>
        <begin position="365"/>
        <end position="592"/>
    </location>
</feature>
<evidence type="ECO:0000256" key="4">
    <source>
        <dbReference type="ARBA" id="ARBA00022679"/>
    </source>
</evidence>
<dbReference type="Pfam" id="PF02518">
    <property type="entry name" value="HATPase_c"/>
    <property type="match status" value="1"/>
</dbReference>
<dbReference type="AlphaFoldDB" id="A0A2V4XWC5"/>
<feature type="coiled-coil region" evidence="6">
    <location>
        <begin position="335"/>
        <end position="362"/>
    </location>
</feature>
<keyword evidence="3" id="KW-0597">Phosphoprotein</keyword>
<comment type="caution">
    <text evidence="9">The sequence shown here is derived from an EMBL/GenBank/DDBJ whole genome shotgun (WGS) entry which is preliminary data.</text>
</comment>
<dbReference type="Pfam" id="PF05227">
    <property type="entry name" value="CHASE3"/>
    <property type="match status" value="1"/>
</dbReference>